<evidence type="ECO:0000256" key="4">
    <source>
        <dbReference type="ARBA" id="ARBA00022692"/>
    </source>
</evidence>
<dbReference type="InterPro" id="IPR055348">
    <property type="entry name" value="DctQ"/>
</dbReference>
<evidence type="ECO:0000256" key="7">
    <source>
        <dbReference type="RuleBase" id="RU369079"/>
    </source>
</evidence>
<protein>
    <recommendedName>
        <fullName evidence="7">TRAP transporter small permease protein</fullName>
    </recommendedName>
</protein>
<feature type="transmembrane region" description="Helical" evidence="7">
    <location>
        <begin position="12"/>
        <end position="43"/>
    </location>
</feature>
<feature type="domain" description="Tripartite ATP-independent periplasmic transporters DctQ component" evidence="8">
    <location>
        <begin position="34"/>
        <end position="154"/>
    </location>
</feature>
<dbReference type="Pfam" id="PF04290">
    <property type="entry name" value="DctQ"/>
    <property type="match status" value="1"/>
</dbReference>
<evidence type="ECO:0000256" key="5">
    <source>
        <dbReference type="ARBA" id="ARBA00022989"/>
    </source>
</evidence>
<feature type="transmembrane region" description="Helical" evidence="7">
    <location>
        <begin position="55"/>
        <end position="76"/>
    </location>
</feature>
<name>A0A1H8VAI6_9RHOB</name>
<dbReference type="GO" id="GO:0005886">
    <property type="term" value="C:plasma membrane"/>
    <property type="evidence" value="ECO:0007669"/>
    <property type="project" value="UniProtKB-SubCell"/>
</dbReference>
<comment type="similarity">
    <text evidence="7">Belongs to the TRAP transporter small permease family.</text>
</comment>
<evidence type="ECO:0000313" key="10">
    <source>
        <dbReference type="Proteomes" id="UP000198893"/>
    </source>
</evidence>
<dbReference type="AlphaFoldDB" id="A0A1H8VAI6"/>
<evidence type="ECO:0000256" key="2">
    <source>
        <dbReference type="ARBA" id="ARBA00022448"/>
    </source>
</evidence>
<evidence type="ECO:0000256" key="6">
    <source>
        <dbReference type="ARBA" id="ARBA00023136"/>
    </source>
</evidence>
<accession>A0A1H8VAI6</accession>
<keyword evidence="3" id="KW-1003">Cell membrane</keyword>
<comment type="subcellular location">
    <subcellularLocation>
        <location evidence="7">Cell inner membrane</location>
        <topology evidence="7">Multi-pass membrane protein</topology>
    </subcellularLocation>
    <subcellularLocation>
        <location evidence="1">Cell membrane</location>
        <topology evidence="1">Multi-pass membrane protein</topology>
    </subcellularLocation>
</comment>
<evidence type="ECO:0000256" key="3">
    <source>
        <dbReference type="ARBA" id="ARBA00022475"/>
    </source>
</evidence>
<proteinExistence type="inferred from homology"/>
<feature type="transmembrane region" description="Helical" evidence="7">
    <location>
        <begin position="88"/>
        <end position="112"/>
    </location>
</feature>
<keyword evidence="10" id="KW-1185">Reference proteome</keyword>
<keyword evidence="4 7" id="KW-0812">Transmembrane</keyword>
<keyword evidence="6 7" id="KW-0472">Membrane</keyword>
<comment type="subunit">
    <text evidence="7">The complex comprises the extracytoplasmic solute receptor protein and the two transmembrane proteins.</text>
</comment>
<keyword evidence="7" id="KW-0997">Cell inner membrane</keyword>
<sequence>MNSRPGLAGAAARLITLWALLGGVLLLVVVIVNVVSVIGGVVWKPFPGDFELTEIGVAVAAFAFLPYCELIGGNVTADIFTARAGPRLIAFFKFLASLMALIFACILLWRMYHGLLNQKDYNYTTAILQIPLWWGFVPILISLALLAVAAGLSLRDSLHSFAEAKHA</sequence>
<evidence type="ECO:0000259" key="8">
    <source>
        <dbReference type="Pfam" id="PF04290"/>
    </source>
</evidence>
<dbReference type="EMBL" id="FODS01000027">
    <property type="protein sequence ID" value="SEP12304.1"/>
    <property type="molecule type" value="Genomic_DNA"/>
</dbReference>
<keyword evidence="2 7" id="KW-0813">Transport</keyword>
<dbReference type="OrthoDB" id="6183232at2"/>
<dbReference type="GO" id="GO:0022857">
    <property type="term" value="F:transmembrane transporter activity"/>
    <property type="evidence" value="ECO:0007669"/>
    <property type="project" value="UniProtKB-UniRule"/>
</dbReference>
<feature type="transmembrane region" description="Helical" evidence="7">
    <location>
        <begin position="132"/>
        <end position="154"/>
    </location>
</feature>
<reference evidence="9 10" key="1">
    <citation type="submission" date="2016-10" db="EMBL/GenBank/DDBJ databases">
        <authorList>
            <person name="de Groot N.N."/>
        </authorList>
    </citation>
    <scope>NUCLEOTIDE SEQUENCE [LARGE SCALE GENOMIC DNA]</scope>
    <source>
        <strain evidence="9 10">DSM 27842</strain>
    </source>
</reference>
<keyword evidence="5 7" id="KW-1133">Transmembrane helix</keyword>
<comment type="function">
    <text evidence="7">Part of the tripartite ATP-independent periplasmic (TRAP) transport system.</text>
</comment>
<evidence type="ECO:0000256" key="1">
    <source>
        <dbReference type="ARBA" id="ARBA00004651"/>
    </source>
</evidence>
<dbReference type="STRING" id="569882.SAMN04490248_1274"/>
<dbReference type="Proteomes" id="UP000198893">
    <property type="component" value="Unassembled WGS sequence"/>
</dbReference>
<organism evidence="9 10">
    <name type="scientific">Salinihabitans flavidus</name>
    <dbReference type="NCBI Taxonomy" id="569882"/>
    <lineage>
        <taxon>Bacteria</taxon>
        <taxon>Pseudomonadati</taxon>
        <taxon>Pseudomonadota</taxon>
        <taxon>Alphaproteobacteria</taxon>
        <taxon>Rhodobacterales</taxon>
        <taxon>Roseobacteraceae</taxon>
        <taxon>Salinihabitans</taxon>
    </lineage>
</organism>
<gene>
    <name evidence="9" type="ORF">SAMN04490248_1274</name>
</gene>
<evidence type="ECO:0000313" key="9">
    <source>
        <dbReference type="EMBL" id="SEP12304.1"/>
    </source>
</evidence>